<evidence type="ECO:0000259" key="4">
    <source>
        <dbReference type="PROSITE" id="PS50234"/>
    </source>
</evidence>
<feature type="compositionally biased region" description="Basic and acidic residues" evidence="3">
    <location>
        <begin position="503"/>
        <end position="525"/>
    </location>
</feature>
<organism evidence="5 6">
    <name type="scientific">Mitosporidium daphniae</name>
    <dbReference type="NCBI Taxonomy" id="1485682"/>
    <lineage>
        <taxon>Eukaryota</taxon>
        <taxon>Fungi</taxon>
        <taxon>Fungi incertae sedis</taxon>
        <taxon>Microsporidia</taxon>
        <taxon>Mitosporidium</taxon>
    </lineage>
</organism>
<dbReference type="InterPro" id="IPR036465">
    <property type="entry name" value="vWFA_dom_sf"/>
</dbReference>
<dbReference type="GO" id="GO:0005634">
    <property type="term" value="C:nucleus"/>
    <property type="evidence" value="ECO:0007669"/>
    <property type="project" value="TreeGrafter"/>
</dbReference>
<feature type="region of interest" description="Disordered" evidence="3">
    <location>
        <begin position="888"/>
        <end position="910"/>
    </location>
</feature>
<feature type="non-terminal residue" evidence="5">
    <location>
        <position position="1"/>
    </location>
</feature>
<dbReference type="PANTHER" id="PTHR48103:SF2">
    <property type="entry name" value="MIDASIN"/>
    <property type="match status" value="1"/>
</dbReference>
<name>A0A098VMV5_9MICR</name>
<dbReference type="Gene3D" id="3.40.50.410">
    <property type="entry name" value="von Willebrand factor, type A domain"/>
    <property type="match status" value="1"/>
</dbReference>
<feature type="compositionally biased region" description="Basic and acidic residues" evidence="3">
    <location>
        <begin position="617"/>
        <end position="631"/>
    </location>
</feature>
<proteinExistence type="predicted"/>
<feature type="compositionally biased region" description="Polar residues" evidence="3">
    <location>
        <begin position="892"/>
        <end position="903"/>
    </location>
</feature>
<dbReference type="GO" id="GO:0000055">
    <property type="term" value="P:ribosomal large subunit export from nucleus"/>
    <property type="evidence" value="ECO:0007669"/>
    <property type="project" value="TreeGrafter"/>
</dbReference>
<dbReference type="Proteomes" id="UP000029725">
    <property type="component" value="Unassembled WGS sequence"/>
</dbReference>
<evidence type="ECO:0000256" key="3">
    <source>
        <dbReference type="SAM" id="MobiDB-lite"/>
    </source>
</evidence>
<dbReference type="HOGENOM" id="CLU_263792_0_0_1"/>
<feature type="compositionally biased region" description="Acidic residues" evidence="3">
    <location>
        <begin position="593"/>
        <end position="606"/>
    </location>
</feature>
<reference evidence="5 6" key="1">
    <citation type="submission" date="2014-04" db="EMBL/GenBank/DDBJ databases">
        <title>A new species of microsporidia sheds light on the evolution of extreme parasitism.</title>
        <authorList>
            <person name="Haag K.L."/>
            <person name="James T.Y."/>
            <person name="Larsson R."/>
            <person name="Schaer T.M."/>
            <person name="Refardt D."/>
            <person name="Pombert J.-F."/>
            <person name="Ebert D."/>
        </authorList>
    </citation>
    <scope>NUCLEOTIDE SEQUENCE [LARGE SCALE GENOMIC DNA]</scope>
    <source>
        <strain evidence="5 6">UGP3</strain>
        <tissue evidence="5">Spores</tissue>
    </source>
</reference>
<dbReference type="AlphaFoldDB" id="A0A098VMV5"/>
<dbReference type="PROSITE" id="PS50234">
    <property type="entry name" value="VWFA"/>
    <property type="match status" value="1"/>
</dbReference>
<evidence type="ECO:0000313" key="5">
    <source>
        <dbReference type="EMBL" id="KGG50382.1"/>
    </source>
</evidence>
<feature type="compositionally biased region" description="Polar residues" evidence="3">
    <location>
        <begin position="448"/>
        <end position="457"/>
    </location>
</feature>
<dbReference type="OrthoDB" id="5186at2759"/>
<feature type="compositionally biased region" description="Basic and acidic residues" evidence="3">
    <location>
        <begin position="470"/>
        <end position="487"/>
    </location>
</feature>
<dbReference type="GO" id="GO:0030687">
    <property type="term" value="C:preribosome, large subunit precursor"/>
    <property type="evidence" value="ECO:0007669"/>
    <property type="project" value="TreeGrafter"/>
</dbReference>
<dbReference type="GO" id="GO:0000027">
    <property type="term" value="P:ribosomal large subunit assembly"/>
    <property type="evidence" value="ECO:0007669"/>
    <property type="project" value="TreeGrafter"/>
</dbReference>
<dbReference type="RefSeq" id="XP_013236825.1">
    <property type="nucleotide sequence ID" value="XM_013381371.1"/>
</dbReference>
<feature type="compositionally biased region" description="Polar residues" evidence="3">
    <location>
        <begin position="577"/>
        <end position="589"/>
    </location>
</feature>
<feature type="region of interest" description="Disordered" evidence="3">
    <location>
        <begin position="752"/>
        <end position="802"/>
    </location>
</feature>
<sequence>RGLKISAFSESILSSLLESATSAEKSTSFLRNQKLNLFSSYIKECKRLGLLNCVPVELQSGILSPLSNGFNTCFLNYPVLLSAFKLHGNDRAVGEAHAPNELYRVISNIEANFVGFFEFIPGFKKAVISISGLSTIDQTSKIHRIVGTLFEWLCINSVLADSKVSRFHLLACKLVGNWSVCNASQCCMLVNSADVFDVLCVVELISNSMPTLSIENVSKLIGSLKSELVDMQHKTRHFDGKNAISNEFVDKLDLLLTEARACACKHGFITSLSTSPLYEKRAPLERSDSSSCAAFTDKILLLAQHVISVLNSISIPRDVGFGSIENTIPQLYVLFKMLFSDAFYASLHGLLDISPNPCGLPLMTMLVSMLHVMVRLFLIFVNSLSELSIHTIASIAAIYENNFGEVSTSSKSDPTTADGEGCEAQQGPMRADDGTELPKGMADCKDVPSQQSKNVSNEIEYEEQISDVKQQSDEKHSEQDPEADKQNDIQPQAENEAAVSTSEKMDGMQDCRDQSEFEKNTRSDQNDALDEAETEGADTLAASQEDRICDNQFKEQLNEEEDSSGMANDEILEKLNTDSFPQHLDQSIWQDDLSSDNELSEVDEGGDFAHQDATPAAREKDLARRNDKSVTEKPGSSSSCERKPKQEESSLANVDLLDQDKGICGVDADDVDAAMEDNLCKDRISMDEDVDADPNGFDTESKSLDADPNALQDHTEGMDDENIEASAQPMDPYQEEALAYGEIPQNLAQFTDEEKSPSQGTNDDINSENIGIDCNSDNIGTDCNSEKQDQFGKASNGQLDDASNKERANLIDQLLELPPQHNDLQCRRILGDQLATWRDLLMSLENSAPNSAPENGSQNPEVFEYDLDDPLASNVDSAHVLSQISKEDFNDAPSSSALNNPIQGQRGKSLPLQQPFDQISLNKDNDGSHSEAETCNANVEGLDSSFSTIETEPQHDCIEDMDDDRPSEMVLSPGYRNHNWPEYLHATYPLACELTEKLRMVLDPTIAGKLQGDYKTGKRLNMKKVIPYIASGYRRDKIWLRRTKPSKRNYQILISVDQSLSMESSGAPHLLFQVIALLSQAFSKIEVGHVGLAGFGAETHSYIALPGCSSDSNFCSQFNENIGDQILANFHFNAESTNLLSLLSKSLQWFEQAKSASFSACSQIHFILTDGIFNNSDQIRKLLNQFSAQRILVIFLLLDARSSRDSILELKSVAYEFDGTKPIMKITKYIDQFPAKHYLVIRDISTLPSIFCKCLREWIEGINRTSVCETFRY</sequence>
<keyword evidence="6" id="KW-1185">Reference proteome</keyword>
<dbReference type="EMBL" id="JMKJ01000582">
    <property type="protein sequence ID" value="KGG50382.1"/>
    <property type="molecule type" value="Genomic_DNA"/>
</dbReference>
<feature type="compositionally biased region" description="Polar residues" evidence="3">
    <location>
        <begin position="757"/>
        <end position="783"/>
    </location>
</feature>
<evidence type="ECO:0000313" key="6">
    <source>
        <dbReference type="Proteomes" id="UP000029725"/>
    </source>
</evidence>
<comment type="caution">
    <text evidence="5">The sequence shown here is derived from an EMBL/GenBank/DDBJ whole genome shotgun (WGS) entry which is preliminary data.</text>
</comment>
<dbReference type="VEuPathDB" id="MicrosporidiaDB:DI09_72p10"/>
<protein>
    <recommendedName>
        <fullName evidence="4">VWFA domain-containing protein</fullName>
    </recommendedName>
</protein>
<evidence type="ECO:0000256" key="1">
    <source>
        <dbReference type="ARBA" id="ARBA00022741"/>
    </source>
</evidence>
<dbReference type="InterPro" id="IPR002035">
    <property type="entry name" value="VWF_A"/>
</dbReference>
<feature type="compositionally biased region" description="Polar residues" evidence="3">
    <location>
        <begin position="406"/>
        <end position="415"/>
    </location>
</feature>
<feature type="region of interest" description="Disordered" evidence="3">
    <location>
        <begin position="683"/>
        <end position="719"/>
    </location>
</feature>
<dbReference type="GeneID" id="25260717"/>
<evidence type="ECO:0000256" key="2">
    <source>
        <dbReference type="ARBA" id="ARBA00022840"/>
    </source>
</evidence>
<gene>
    <name evidence="5" type="ORF">DI09_72p10</name>
</gene>
<feature type="compositionally biased region" description="Acidic residues" evidence="3">
    <location>
        <begin position="527"/>
        <end position="536"/>
    </location>
</feature>
<keyword evidence="2" id="KW-0067">ATP-binding</keyword>
<dbReference type="PANTHER" id="PTHR48103">
    <property type="entry name" value="MIDASIN-RELATED"/>
    <property type="match status" value="1"/>
</dbReference>
<feature type="region of interest" description="Disordered" evidence="3">
    <location>
        <begin position="406"/>
        <end position="657"/>
    </location>
</feature>
<accession>A0A098VMV5</accession>
<dbReference type="SUPFAM" id="SSF53300">
    <property type="entry name" value="vWA-like"/>
    <property type="match status" value="1"/>
</dbReference>
<keyword evidence="1" id="KW-0547">Nucleotide-binding</keyword>
<dbReference type="GO" id="GO:0005524">
    <property type="term" value="F:ATP binding"/>
    <property type="evidence" value="ECO:0007669"/>
    <property type="project" value="UniProtKB-KW"/>
</dbReference>
<feature type="compositionally biased region" description="Basic and acidic residues" evidence="3">
    <location>
        <begin position="544"/>
        <end position="557"/>
    </location>
</feature>
<feature type="compositionally biased region" description="Polar residues" evidence="3">
    <location>
        <begin position="488"/>
        <end position="502"/>
    </location>
</feature>
<feature type="domain" description="VWFA" evidence="4">
    <location>
        <begin position="1051"/>
        <end position="1259"/>
    </location>
</feature>